<evidence type="ECO:0000313" key="2">
    <source>
        <dbReference type="Proteomes" id="UP000037035"/>
    </source>
</evidence>
<accession>A0A0L6VKK6</accession>
<feature type="non-terminal residue" evidence="1">
    <location>
        <position position="1"/>
    </location>
</feature>
<evidence type="ECO:0008006" key="3">
    <source>
        <dbReference type="Google" id="ProtNLM"/>
    </source>
</evidence>
<dbReference type="AlphaFoldDB" id="A0A0L6VKK6"/>
<dbReference type="EMBL" id="LAVV01004690">
    <property type="protein sequence ID" value="KNZ61306.1"/>
    <property type="molecule type" value="Genomic_DNA"/>
</dbReference>
<evidence type="ECO:0000313" key="1">
    <source>
        <dbReference type="EMBL" id="KNZ61306.1"/>
    </source>
</evidence>
<protein>
    <recommendedName>
        <fullName evidence="3">Retrotransposon gag domain-containing protein</fullName>
    </recommendedName>
</protein>
<sequence length="117" mass="13231">LAKPQPFDVTRSAAAEVFVAQIAVHAATWCQPYLNRIFIGEPLEWAAFISNRQQRAEVALRVICQTGTVSSYTQDFHQHARTARWPDAPLMSLYQNGIKENIQLAVVMSNIQFDSLR</sequence>
<gene>
    <name evidence="1" type="ORF">VP01_14221g1</name>
</gene>
<name>A0A0L6VKK6_9BASI</name>
<dbReference type="VEuPathDB" id="FungiDB:VP01_14221g1"/>
<dbReference type="Proteomes" id="UP000037035">
    <property type="component" value="Unassembled WGS sequence"/>
</dbReference>
<reference evidence="1 2" key="1">
    <citation type="submission" date="2015-08" db="EMBL/GenBank/DDBJ databases">
        <title>Next Generation Sequencing and Analysis of the Genome of Puccinia sorghi L Schw, the Causal Agent of Maize Common Rust.</title>
        <authorList>
            <person name="Rochi L."/>
            <person name="Burguener G."/>
            <person name="Darino M."/>
            <person name="Turjanski A."/>
            <person name="Kreff E."/>
            <person name="Dieguez M.J."/>
            <person name="Sacco F."/>
        </authorList>
    </citation>
    <scope>NUCLEOTIDE SEQUENCE [LARGE SCALE GENOMIC DNA]</scope>
    <source>
        <strain evidence="1 2">RO10H11247</strain>
    </source>
</reference>
<comment type="caution">
    <text evidence="1">The sequence shown here is derived from an EMBL/GenBank/DDBJ whole genome shotgun (WGS) entry which is preliminary data.</text>
</comment>
<organism evidence="1 2">
    <name type="scientific">Puccinia sorghi</name>
    <dbReference type="NCBI Taxonomy" id="27349"/>
    <lineage>
        <taxon>Eukaryota</taxon>
        <taxon>Fungi</taxon>
        <taxon>Dikarya</taxon>
        <taxon>Basidiomycota</taxon>
        <taxon>Pucciniomycotina</taxon>
        <taxon>Pucciniomycetes</taxon>
        <taxon>Pucciniales</taxon>
        <taxon>Pucciniaceae</taxon>
        <taxon>Puccinia</taxon>
    </lineage>
</organism>
<keyword evidence="2" id="KW-1185">Reference proteome</keyword>
<proteinExistence type="predicted"/>
<feature type="non-terminal residue" evidence="1">
    <location>
        <position position="117"/>
    </location>
</feature>